<reference evidence="1 2" key="1">
    <citation type="submission" date="2017-03" db="EMBL/GenBank/DDBJ databases">
        <title>Complete genome sequence of Paenibacillus Kribbensis producing bioflocculants.</title>
        <authorList>
            <person name="Lee H.-G."/>
            <person name="Oh H.-M."/>
        </authorList>
    </citation>
    <scope>NUCLEOTIDE SEQUENCE [LARGE SCALE GENOMIC DNA]</scope>
    <source>
        <strain evidence="1 2">AM49</strain>
    </source>
</reference>
<proteinExistence type="predicted"/>
<organism evidence="1 2">
    <name type="scientific">Paenibacillus kribbensis</name>
    <dbReference type="NCBI Taxonomy" id="172713"/>
    <lineage>
        <taxon>Bacteria</taxon>
        <taxon>Bacillati</taxon>
        <taxon>Bacillota</taxon>
        <taxon>Bacilli</taxon>
        <taxon>Bacillales</taxon>
        <taxon>Paenibacillaceae</taxon>
        <taxon>Paenibacillus</taxon>
    </lineage>
</organism>
<accession>A0A222WRK7</accession>
<keyword evidence="2" id="KW-1185">Reference proteome</keyword>
<dbReference type="AlphaFoldDB" id="A0A222WRK7"/>
<gene>
    <name evidence="1" type="ORF">B4V02_19950</name>
</gene>
<dbReference type="Proteomes" id="UP000214666">
    <property type="component" value="Chromosome"/>
</dbReference>
<protein>
    <submittedName>
        <fullName evidence="1">Uncharacterized protein</fullName>
    </submittedName>
</protein>
<evidence type="ECO:0000313" key="2">
    <source>
        <dbReference type="Proteomes" id="UP000214666"/>
    </source>
</evidence>
<sequence>MREGDKGLAEEKERLRSYYERLYEYGSNKDFETWFARLTQTSKVESNSETNAQRAYMEMVLMKKDPTPKLINTELKGKNEVDFMLEVAANNKTDRSKKDWAKNALSPLYENLYKGKQKQTFEQWYNQLTSSDKIESDRALNEFREKIAMEKAIM</sequence>
<name>A0A222WRK7_9BACL</name>
<dbReference type="KEGG" id="pkb:B4V02_19950"/>
<dbReference type="RefSeq" id="WP_094156103.1">
    <property type="nucleotide sequence ID" value="NZ_CP020028.1"/>
</dbReference>
<evidence type="ECO:0000313" key="1">
    <source>
        <dbReference type="EMBL" id="ASR48806.1"/>
    </source>
</evidence>
<dbReference type="EMBL" id="CP020028">
    <property type="protein sequence ID" value="ASR48806.1"/>
    <property type="molecule type" value="Genomic_DNA"/>
</dbReference>